<keyword evidence="1" id="KW-0805">Transcription regulation</keyword>
<dbReference type="InterPro" id="IPR036388">
    <property type="entry name" value="WH-like_DNA-bd_sf"/>
</dbReference>
<dbReference type="InterPro" id="IPR011711">
    <property type="entry name" value="GntR_C"/>
</dbReference>
<dbReference type="Pfam" id="PF07729">
    <property type="entry name" value="FCD"/>
    <property type="match status" value="1"/>
</dbReference>
<keyword evidence="2" id="KW-0238">DNA-binding</keyword>
<name>A0A1C7NZZ8_9HYPH</name>
<comment type="caution">
    <text evidence="5">The sequence shown here is derived from an EMBL/GenBank/DDBJ whole genome shotgun (WGS) entry which is preliminary data.</text>
</comment>
<dbReference type="Pfam" id="PF00392">
    <property type="entry name" value="GntR"/>
    <property type="match status" value="1"/>
</dbReference>
<accession>A0A1C7NZZ8</accession>
<dbReference type="InterPro" id="IPR008920">
    <property type="entry name" value="TF_FadR/GntR_C"/>
</dbReference>
<sequence>MDKAVVQVDEQDAGLVERAIAGIRAYMRENQLRPGSLMPSETAMAAKLDVSRTVAREAFRALAALGIIEVSIGRRARVAAPDAVPLSMILDHTVTMKQLSVQQVLDVRRTLELRTVNLASLRRTDAQALELLRIVEDMFHTLEAPETLMELDIRFHELIAQASGNSLYGIIVGSFRVITQQTWHIGWRSRATLENRTENIRCHQRIAEAISLQNPEMAETAMAEHFDSAISVLLRAGVN</sequence>
<feature type="domain" description="HTH gntR-type" evidence="4">
    <location>
        <begin position="13"/>
        <end position="81"/>
    </location>
</feature>
<reference evidence="5 6" key="1">
    <citation type="journal article" date="2016" name="Syst. Appl. Microbiol.">
        <title>Pararhizobium polonicum sp. nov. isolated from tumors on stone fruit rootstocks.</title>
        <authorList>
            <person name="Pulawska J."/>
            <person name="Kuzmanovic N."/>
            <person name="Willems A."/>
            <person name="Pothier J.F."/>
        </authorList>
    </citation>
    <scope>NUCLEOTIDE SEQUENCE [LARGE SCALE GENOMIC DNA]</scope>
    <source>
        <strain evidence="5 6">F5.1</strain>
    </source>
</reference>
<dbReference type="CDD" id="cd07377">
    <property type="entry name" value="WHTH_GntR"/>
    <property type="match status" value="1"/>
</dbReference>
<evidence type="ECO:0000256" key="1">
    <source>
        <dbReference type="ARBA" id="ARBA00023015"/>
    </source>
</evidence>
<dbReference type="Gene3D" id="1.10.10.10">
    <property type="entry name" value="Winged helix-like DNA-binding domain superfamily/Winged helix DNA-binding domain"/>
    <property type="match status" value="1"/>
</dbReference>
<evidence type="ECO:0000256" key="2">
    <source>
        <dbReference type="ARBA" id="ARBA00023125"/>
    </source>
</evidence>
<evidence type="ECO:0000259" key="4">
    <source>
        <dbReference type="PROSITE" id="PS50949"/>
    </source>
</evidence>
<dbReference type="PANTHER" id="PTHR43537">
    <property type="entry name" value="TRANSCRIPTIONAL REGULATOR, GNTR FAMILY"/>
    <property type="match status" value="1"/>
</dbReference>
<dbReference type="SUPFAM" id="SSF46785">
    <property type="entry name" value="Winged helix' DNA-binding domain"/>
    <property type="match status" value="1"/>
</dbReference>
<organism evidence="5 6">
    <name type="scientific">Pararhizobium polonicum</name>
    <dbReference type="NCBI Taxonomy" id="1612624"/>
    <lineage>
        <taxon>Bacteria</taxon>
        <taxon>Pseudomonadati</taxon>
        <taxon>Pseudomonadota</taxon>
        <taxon>Alphaproteobacteria</taxon>
        <taxon>Hyphomicrobiales</taxon>
        <taxon>Rhizobiaceae</taxon>
        <taxon>Rhizobium/Agrobacterium group</taxon>
        <taxon>Pararhizobium</taxon>
    </lineage>
</organism>
<dbReference type="GO" id="GO:0003700">
    <property type="term" value="F:DNA-binding transcription factor activity"/>
    <property type="evidence" value="ECO:0007669"/>
    <property type="project" value="InterPro"/>
</dbReference>
<keyword evidence="3" id="KW-0804">Transcription</keyword>
<dbReference type="Gene3D" id="1.20.120.530">
    <property type="entry name" value="GntR ligand-binding domain-like"/>
    <property type="match status" value="1"/>
</dbReference>
<dbReference type="InterPro" id="IPR036390">
    <property type="entry name" value="WH_DNA-bd_sf"/>
</dbReference>
<evidence type="ECO:0000313" key="5">
    <source>
        <dbReference type="EMBL" id="OBZ94595.1"/>
    </source>
</evidence>
<keyword evidence="6" id="KW-1185">Reference proteome</keyword>
<evidence type="ECO:0000256" key="3">
    <source>
        <dbReference type="ARBA" id="ARBA00023163"/>
    </source>
</evidence>
<dbReference type="PRINTS" id="PR00035">
    <property type="entry name" value="HTHGNTR"/>
</dbReference>
<dbReference type="RefSeq" id="WP_068955040.1">
    <property type="nucleotide sequence ID" value="NZ_LGLV01000009.1"/>
</dbReference>
<dbReference type="EMBL" id="LGLV01000009">
    <property type="protein sequence ID" value="OBZ94595.1"/>
    <property type="molecule type" value="Genomic_DNA"/>
</dbReference>
<gene>
    <name evidence="5" type="ORF">ADU59_15505</name>
</gene>
<dbReference type="PANTHER" id="PTHR43537:SF5">
    <property type="entry name" value="UXU OPERON TRANSCRIPTIONAL REGULATOR"/>
    <property type="match status" value="1"/>
</dbReference>
<dbReference type="Proteomes" id="UP000093111">
    <property type="component" value="Unassembled WGS sequence"/>
</dbReference>
<dbReference type="OrthoDB" id="5454556at2"/>
<dbReference type="SMART" id="SM00895">
    <property type="entry name" value="FCD"/>
    <property type="match status" value="1"/>
</dbReference>
<dbReference type="InterPro" id="IPR000524">
    <property type="entry name" value="Tscrpt_reg_HTH_GntR"/>
</dbReference>
<dbReference type="GO" id="GO:0003677">
    <property type="term" value="F:DNA binding"/>
    <property type="evidence" value="ECO:0007669"/>
    <property type="project" value="UniProtKB-KW"/>
</dbReference>
<dbReference type="SUPFAM" id="SSF48008">
    <property type="entry name" value="GntR ligand-binding domain-like"/>
    <property type="match status" value="1"/>
</dbReference>
<dbReference type="PROSITE" id="PS50949">
    <property type="entry name" value="HTH_GNTR"/>
    <property type="match status" value="1"/>
</dbReference>
<dbReference type="STRING" id="1612624.ADU59_15505"/>
<protein>
    <recommendedName>
        <fullName evidence="4">HTH gntR-type domain-containing protein</fullName>
    </recommendedName>
</protein>
<dbReference type="PATRIC" id="fig|1612624.7.peg.5025"/>
<dbReference type="SMART" id="SM00345">
    <property type="entry name" value="HTH_GNTR"/>
    <property type="match status" value="1"/>
</dbReference>
<evidence type="ECO:0000313" key="6">
    <source>
        <dbReference type="Proteomes" id="UP000093111"/>
    </source>
</evidence>
<dbReference type="AlphaFoldDB" id="A0A1C7NZZ8"/>
<proteinExistence type="predicted"/>